<organism evidence="13 14">
    <name type="scientific">Caenorhabditis bovis</name>
    <dbReference type="NCBI Taxonomy" id="2654633"/>
    <lineage>
        <taxon>Eukaryota</taxon>
        <taxon>Metazoa</taxon>
        <taxon>Ecdysozoa</taxon>
        <taxon>Nematoda</taxon>
        <taxon>Chromadorea</taxon>
        <taxon>Rhabditida</taxon>
        <taxon>Rhabditina</taxon>
        <taxon>Rhabditomorpha</taxon>
        <taxon>Rhabditoidea</taxon>
        <taxon>Rhabditidae</taxon>
        <taxon>Peloderinae</taxon>
        <taxon>Caenorhabditis</taxon>
    </lineage>
</organism>
<comment type="catalytic activity">
    <reaction evidence="6">
        <text>serotonin + octadecanoyl-CoA = N-octadecanoyl-serotonin + CoA + H(+)</text>
        <dbReference type="Rhea" id="RHEA:51400"/>
        <dbReference type="ChEBI" id="CHEBI:15378"/>
        <dbReference type="ChEBI" id="CHEBI:57287"/>
        <dbReference type="ChEBI" id="CHEBI:57394"/>
        <dbReference type="ChEBI" id="CHEBI:134065"/>
        <dbReference type="ChEBI" id="CHEBI:350546"/>
    </reaction>
    <physiologicalReaction direction="left-to-right" evidence="6">
        <dbReference type="Rhea" id="RHEA:51401"/>
    </physiologicalReaction>
</comment>
<evidence type="ECO:0000256" key="1">
    <source>
        <dbReference type="ARBA" id="ARBA00022679"/>
    </source>
</evidence>
<comment type="similarity">
    <text evidence="3">Belongs to the acetyltransferase family. AANAT subfamily.</text>
</comment>
<dbReference type="EMBL" id="CADEPM010000001">
    <property type="protein sequence ID" value="CAB3398382.1"/>
    <property type="molecule type" value="Genomic_DNA"/>
</dbReference>
<name>A0A8S1ECB7_9PELO</name>
<evidence type="ECO:0000256" key="8">
    <source>
        <dbReference type="ARBA" id="ARBA00051711"/>
    </source>
</evidence>
<evidence type="ECO:0000256" key="2">
    <source>
        <dbReference type="ARBA" id="ARBA00037926"/>
    </source>
</evidence>
<comment type="caution">
    <text evidence="13">The sequence shown here is derived from an EMBL/GenBank/DDBJ whole genome shotgun (WGS) entry which is preliminary data.</text>
</comment>
<dbReference type="CDD" id="cd04301">
    <property type="entry name" value="NAT_SF"/>
    <property type="match status" value="1"/>
</dbReference>
<evidence type="ECO:0000256" key="7">
    <source>
        <dbReference type="ARBA" id="ARBA00051284"/>
    </source>
</evidence>
<evidence type="ECO:0000313" key="13">
    <source>
        <dbReference type="EMBL" id="CAB3398382.1"/>
    </source>
</evidence>
<comment type="pathway">
    <text evidence="2">Aromatic compound metabolism; melatonin biosynthesis; melatonin from serotonin: step 1/2.</text>
</comment>
<dbReference type="Proteomes" id="UP000494206">
    <property type="component" value="Unassembled WGS sequence"/>
</dbReference>
<dbReference type="FunFam" id="3.40.630.30:FF:000046">
    <property type="entry name" value="Dopamine N-acetyltransferase"/>
    <property type="match status" value="1"/>
</dbReference>
<dbReference type="GO" id="GO:0004059">
    <property type="term" value="F:aralkylamine N-acetyltransferase activity"/>
    <property type="evidence" value="ECO:0007669"/>
    <property type="project" value="UniProtKB-EC"/>
</dbReference>
<evidence type="ECO:0000256" key="5">
    <source>
        <dbReference type="ARBA" id="ARBA00050189"/>
    </source>
</evidence>
<dbReference type="PANTHER" id="PTHR20905">
    <property type="entry name" value="N-ACETYLTRANSFERASE-RELATED"/>
    <property type="match status" value="1"/>
</dbReference>
<proteinExistence type="inferred from homology"/>
<gene>
    <name evidence="13" type="ORF">CBOVIS_LOCUS1661</name>
</gene>
<evidence type="ECO:0000256" key="10">
    <source>
        <dbReference type="ARBA" id="ARBA00052178"/>
    </source>
</evidence>
<dbReference type="InterPro" id="IPR016181">
    <property type="entry name" value="Acyl_CoA_acyltransferase"/>
</dbReference>
<sequence length="225" mass="25513">MGSTINDWYRIEPLTQQNGAEISRFLVKHFLVEEPLNRASGMTVKNFMPFVENLILRTLNVPFSYAARSNETNEIIGCSMSSLWRKCEHSEPPTDDFSFGGRENPSIGAVGRILTNLHERLFLIKPELDTVVHLEILSVAKEFQRKGVASALMNRQENADMLKRYWASGIAAEVSSYANQCLMKKRGYESLDEILLSNEVDINGKRLLECDDGTDRVVLAYKHLV</sequence>
<comment type="catalytic activity">
    <reaction evidence="9">
        <text>serotonin + (9Z)-octadecenoyl-CoA = N-(9Z-octadecenoyl)-serotonin + CoA + H(+)</text>
        <dbReference type="Rhea" id="RHEA:51392"/>
        <dbReference type="ChEBI" id="CHEBI:15378"/>
        <dbReference type="ChEBI" id="CHEBI:57287"/>
        <dbReference type="ChEBI" id="CHEBI:57387"/>
        <dbReference type="ChEBI" id="CHEBI:134064"/>
        <dbReference type="ChEBI" id="CHEBI:350546"/>
    </reaction>
    <physiologicalReaction direction="left-to-right" evidence="9">
        <dbReference type="Rhea" id="RHEA:51393"/>
    </physiologicalReaction>
</comment>
<comment type="catalytic activity">
    <reaction evidence="8">
        <text>dopamine + acetyl-CoA = N-acetyldopamine + CoA + H(+)</text>
        <dbReference type="Rhea" id="RHEA:51388"/>
        <dbReference type="ChEBI" id="CHEBI:15378"/>
        <dbReference type="ChEBI" id="CHEBI:57287"/>
        <dbReference type="ChEBI" id="CHEBI:57288"/>
        <dbReference type="ChEBI" id="CHEBI:59905"/>
        <dbReference type="ChEBI" id="CHEBI:125678"/>
    </reaction>
    <physiologicalReaction direction="left-to-right" evidence="8">
        <dbReference type="Rhea" id="RHEA:51389"/>
    </physiologicalReaction>
</comment>
<reference evidence="13 14" key="1">
    <citation type="submission" date="2020-04" db="EMBL/GenBank/DDBJ databases">
        <authorList>
            <person name="Laetsch R D."/>
            <person name="Stevens L."/>
            <person name="Kumar S."/>
            <person name="Blaxter L. M."/>
        </authorList>
    </citation>
    <scope>NUCLEOTIDE SEQUENCE [LARGE SCALE GENOMIC DNA]</scope>
</reference>
<evidence type="ECO:0000256" key="4">
    <source>
        <dbReference type="ARBA" id="ARBA00039114"/>
    </source>
</evidence>
<dbReference type="PANTHER" id="PTHR20905:SF30">
    <property type="entry name" value="N-ACETYLTRANSFERASE DOMAIN-CONTAINING PROTEIN"/>
    <property type="match status" value="1"/>
</dbReference>
<accession>A0A8S1ECB7</accession>
<comment type="catalytic activity">
    <reaction evidence="7">
        <text>serotonin + (5Z,8Z,11Z,14Z)-eicosatetraenoyl-CoA = N-[(5Z,8Z,11Z,14Z)-eicosatetraenoyl]-serotonin + CoA + H(+)</text>
        <dbReference type="Rhea" id="RHEA:51396"/>
        <dbReference type="ChEBI" id="CHEBI:15378"/>
        <dbReference type="ChEBI" id="CHEBI:57287"/>
        <dbReference type="ChEBI" id="CHEBI:57368"/>
        <dbReference type="ChEBI" id="CHEBI:132255"/>
        <dbReference type="ChEBI" id="CHEBI:350546"/>
    </reaction>
    <physiologicalReaction direction="left-to-right" evidence="7">
        <dbReference type="Rhea" id="RHEA:51397"/>
    </physiologicalReaction>
</comment>
<dbReference type="Gene3D" id="3.40.630.30">
    <property type="match status" value="1"/>
</dbReference>
<keyword evidence="1" id="KW-0808">Transferase</keyword>
<evidence type="ECO:0000256" key="9">
    <source>
        <dbReference type="ARBA" id="ARBA00051823"/>
    </source>
</evidence>
<dbReference type="OrthoDB" id="41532at2759"/>
<comment type="catalytic activity">
    <reaction evidence="12">
        <text>serotonin + acetyl-CoA = N-acetylserotonin + CoA + H(+)</text>
        <dbReference type="Rhea" id="RHEA:25217"/>
        <dbReference type="ChEBI" id="CHEBI:15378"/>
        <dbReference type="ChEBI" id="CHEBI:17697"/>
        <dbReference type="ChEBI" id="CHEBI:57287"/>
        <dbReference type="ChEBI" id="CHEBI:57288"/>
        <dbReference type="ChEBI" id="CHEBI:350546"/>
        <dbReference type="EC" id="2.3.1.87"/>
    </reaction>
    <physiologicalReaction direction="left-to-right" evidence="12">
        <dbReference type="Rhea" id="RHEA:25218"/>
    </physiologicalReaction>
</comment>
<evidence type="ECO:0000256" key="12">
    <source>
        <dbReference type="ARBA" id="ARBA00052491"/>
    </source>
</evidence>
<dbReference type="EC" id="2.3.1.87" evidence="4"/>
<comment type="catalytic activity">
    <reaction evidence="11">
        <text>dopamine + hexadecanoyl-CoA = N-hexadecanoyl-dopamine + CoA + H(+)</text>
        <dbReference type="Rhea" id="RHEA:51376"/>
        <dbReference type="ChEBI" id="CHEBI:15378"/>
        <dbReference type="ChEBI" id="CHEBI:57287"/>
        <dbReference type="ChEBI" id="CHEBI:57379"/>
        <dbReference type="ChEBI" id="CHEBI:59905"/>
        <dbReference type="ChEBI" id="CHEBI:134058"/>
    </reaction>
    <physiologicalReaction direction="left-to-right" evidence="11">
        <dbReference type="Rhea" id="RHEA:51377"/>
    </physiologicalReaction>
</comment>
<evidence type="ECO:0000313" key="14">
    <source>
        <dbReference type="Proteomes" id="UP000494206"/>
    </source>
</evidence>
<protein>
    <recommendedName>
        <fullName evidence="4">aralkylamine N-acetyltransferase</fullName>
        <ecNumber evidence="4">2.3.1.87</ecNumber>
    </recommendedName>
</protein>
<evidence type="ECO:0000256" key="11">
    <source>
        <dbReference type="ARBA" id="ARBA00052335"/>
    </source>
</evidence>
<dbReference type="SUPFAM" id="SSF55729">
    <property type="entry name" value="Acyl-CoA N-acyltransferases (Nat)"/>
    <property type="match status" value="1"/>
</dbReference>
<keyword evidence="14" id="KW-1185">Reference proteome</keyword>
<evidence type="ECO:0000256" key="3">
    <source>
        <dbReference type="ARBA" id="ARBA00038182"/>
    </source>
</evidence>
<evidence type="ECO:0000256" key="6">
    <source>
        <dbReference type="ARBA" id="ARBA00050849"/>
    </source>
</evidence>
<comment type="catalytic activity">
    <reaction evidence="5">
        <text>dopamine + (9Z)-octadecenoyl-CoA = N-(9Z-octadecanoyl)-dopamine + CoA + H(+)</text>
        <dbReference type="Rhea" id="RHEA:51380"/>
        <dbReference type="ChEBI" id="CHEBI:15378"/>
        <dbReference type="ChEBI" id="CHEBI:31883"/>
        <dbReference type="ChEBI" id="CHEBI:57287"/>
        <dbReference type="ChEBI" id="CHEBI:57387"/>
        <dbReference type="ChEBI" id="CHEBI:59905"/>
    </reaction>
    <physiologicalReaction direction="left-to-right" evidence="5">
        <dbReference type="Rhea" id="RHEA:51381"/>
    </physiologicalReaction>
</comment>
<comment type="catalytic activity">
    <reaction evidence="10">
        <text>serotonin + hexadecanoyl-CoA = N-hexadecanoyl-serotonin + CoA + H(+)</text>
        <dbReference type="Rhea" id="RHEA:51384"/>
        <dbReference type="ChEBI" id="CHEBI:15378"/>
        <dbReference type="ChEBI" id="CHEBI:57287"/>
        <dbReference type="ChEBI" id="CHEBI:57379"/>
        <dbReference type="ChEBI" id="CHEBI:134059"/>
        <dbReference type="ChEBI" id="CHEBI:350546"/>
    </reaction>
    <physiologicalReaction direction="left-to-right" evidence="10">
        <dbReference type="Rhea" id="RHEA:51385"/>
    </physiologicalReaction>
</comment>
<dbReference type="AlphaFoldDB" id="A0A8S1ECB7"/>